<proteinExistence type="predicted"/>
<dbReference type="HOGENOM" id="CLU_2733074_0_0_11"/>
<dbReference type="EMBL" id="ABXJ01000055">
    <property type="protein sequence ID" value="EEA90910.1"/>
    <property type="molecule type" value="Genomic_DNA"/>
</dbReference>
<feature type="compositionally biased region" description="Basic residues" evidence="1">
    <location>
        <begin position="35"/>
        <end position="44"/>
    </location>
</feature>
<dbReference type="AlphaFoldDB" id="B6GA54"/>
<name>B6GA54_9ACTN</name>
<accession>B6GA54</accession>
<feature type="compositionally biased region" description="Low complexity" evidence="1">
    <location>
        <begin position="53"/>
        <end position="71"/>
    </location>
</feature>
<comment type="caution">
    <text evidence="2">The sequence shown here is derived from an EMBL/GenBank/DDBJ whole genome shotgun (WGS) entry which is preliminary data.</text>
</comment>
<evidence type="ECO:0000313" key="2">
    <source>
        <dbReference type="EMBL" id="EEA90910.1"/>
    </source>
</evidence>
<reference evidence="2 3" key="2">
    <citation type="submission" date="2008-10" db="EMBL/GenBank/DDBJ databases">
        <authorList>
            <person name="Fulton L."/>
            <person name="Clifton S."/>
            <person name="Fulton B."/>
            <person name="Xu J."/>
            <person name="Minx P."/>
            <person name="Pepin K.H."/>
            <person name="Johnson M."/>
            <person name="Thiruvilangam P."/>
            <person name="Bhonagiri V."/>
            <person name="Nash W.E."/>
            <person name="Mardis E.R."/>
            <person name="Wilson R.K."/>
        </authorList>
    </citation>
    <scope>NUCLEOTIDE SEQUENCE [LARGE SCALE GENOMIC DNA]</scope>
    <source>
        <strain evidence="2 3">DSM 13279</strain>
    </source>
</reference>
<evidence type="ECO:0000313" key="3">
    <source>
        <dbReference type="Proteomes" id="UP000003560"/>
    </source>
</evidence>
<gene>
    <name evidence="2" type="ORF">COLSTE_00950</name>
</gene>
<evidence type="ECO:0000256" key="1">
    <source>
        <dbReference type="SAM" id="MobiDB-lite"/>
    </source>
</evidence>
<feature type="region of interest" description="Disordered" evidence="1">
    <location>
        <begin position="33"/>
        <end position="71"/>
    </location>
</feature>
<reference evidence="2 3" key="1">
    <citation type="submission" date="2008-10" db="EMBL/GenBank/DDBJ databases">
        <title>Draft genome sequence of Collinsella stercoris (DSM 13279).</title>
        <authorList>
            <person name="Sudarsanam P."/>
            <person name="Ley R."/>
            <person name="Guruge J."/>
            <person name="Turnbaugh P.J."/>
            <person name="Mahowald M."/>
            <person name="Liep D."/>
            <person name="Gordon J."/>
        </authorList>
    </citation>
    <scope>NUCLEOTIDE SEQUENCE [LARGE SCALE GENOMIC DNA]</scope>
    <source>
        <strain evidence="2 3">DSM 13279</strain>
    </source>
</reference>
<dbReference type="STRING" id="445975.COLSTE_00950"/>
<keyword evidence="3" id="KW-1185">Reference proteome</keyword>
<organism evidence="2 3">
    <name type="scientific">Collinsella stercoris DSM 13279</name>
    <dbReference type="NCBI Taxonomy" id="445975"/>
    <lineage>
        <taxon>Bacteria</taxon>
        <taxon>Bacillati</taxon>
        <taxon>Actinomycetota</taxon>
        <taxon>Coriobacteriia</taxon>
        <taxon>Coriobacteriales</taxon>
        <taxon>Coriobacteriaceae</taxon>
        <taxon>Collinsella</taxon>
    </lineage>
</organism>
<sequence>MCDIARSRPRLCLHLVNPSDSLDITREGAYTCTSHAKKAKRPRRKTWEPSPPSARTSRPSRPTIPPRRAAL</sequence>
<dbReference type="Proteomes" id="UP000003560">
    <property type="component" value="Unassembled WGS sequence"/>
</dbReference>
<protein>
    <submittedName>
        <fullName evidence="2">Uncharacterized protein</fullName>
    </submittedName>
</protein>